<dbReference type="AlphaFoldDB" id="C1MZM1"/>
<dbReference type="Pfam" id="PF12638">
    <property type="entry name" value="Staygreen"/>
    <property type="match status" value="1"/>
</dbReference>
<dbReference type="EMBL" id="GG663743">
    <property type="protein sequence ID" value="EEH54627.1"/>
    <property type="molecule type" value="Genomic_DNA"/>
</dbReference>
<dbReference type="OrthoDB" id="1931912at2759"/>
<dbReference type="GeneID" id="9686683"/>
<comment type="similarity">
    <text evidence="2">Belongs to the staygreen family.</text>
</comment>
<proteinExistence type="inferred from homology"/>
<evidence type="ECO:0000256" key="2">
    <source>
        <dbReference type="ARBA" id="ARBA00009234"/>
    </source>
</evidence>
<evidence type="ECO:0000313" key="9">
    <source>
        <dbReference type="Proteomes" id="UP000001876"/>
    </source>
</evidence>
<gene>
    <name evidence="8" type="ORF">MICPUCDRAFT_48109</name>
</gene>
<keyword evidence="3" id="KW-0150">Chloroplast</keyword>
<comment type="subcellular location">
    <subcellularLocation>
        <location evidence="1">Plastid</location>
        <location evidence="1">Chloroplast</location>
    </subcellularLocation>
</comment>
<evidence type="ECO:0000256" key="5">
    <source>
        <dbReference type="ARBA" id="ARBA00022946"/>
    </source>
</evidence>
<feature type="region of interest" description="Disordered" evidence="6">
    <location>
        <begin position="1"/>
        <end position="73"/>
    </location>
</feature>
<dbReference type="OMA" id="DGLHVHC"/>
<dbReference type="Proteomes" id="UP000001876">
    <property type="component" value="Unassembled WGS sequence"/>
</dbReference>
<evidence type="ECO:0000256" key="3">
    <source>
        <dbReference type="ARBA" id="ARBA00022528"/>
    </source>
</evidence>
<keyword evidence="5" id="KW-0809">Transit peptide</keyword>
<accession>C1MZM1</accession>
<dbReference type="InterPro" id="IPR024438">
    <property type="entry name" value="Staygreen"/>
</dbReference>
<feature type="region of interest" description="Disordered" evidence="6">
    <location>
        <begin position="345"/>
        <end position="370"/>
    </location>
</feature>
<organism evidence="9">
    <name type="scientific">Micromonas pusilla (strain CCMP1545)</name>
    <name type="common">Picoplanktonic green alga</name>
    <dbReference type="NCBI Taxonomy" id="564608"/>
    <lineage>
        <taxon>Eukaryota</taxon>
        <taxon>Viridiplantae</taxon>
        <taxon>Chlorophyta</taxon>
        <taxon>Mamiellophyceae</taxon>
        <taxon>Mamiellales</taxon>
        <taxon>Mamiellaceae</taxon>
        <taxon>Micromonas</taxon>
    </lineage>
</organism>
<sequence>MRASACVASSARTPRAPARDGGSSASTARVSTRASDLRSARSAFARSDVAIDAPPRASRARRRSRARSSSTSASMGMIRLLKFDPKRVSVSFGEATRRSIAEPQRERRYTLTHNDLTRQLTLSVARDFDGAQTALWYTRLLRDEVLAEWRDDGLHVHCNVSVEGHWWIDWAKSLRSVVFRQKLPLVLDTLRYAERELLARRPRLNDAPVFVHFHGDFGTPPSSQTDSSGTDFDRAFRDAGVKECWGAFRDAGSTGSPSSRELEVFENEVAENRKTGIAFARAVDMWSVTVAAATVCEPGCVPEESVSVCELGGEDAVFSIPASASSSGASNGAGGAGVSAGVSAGVGAGAGGARTPSVAPARAVGRAPGR</sequence>
<dbReference type="STRING" id="564608.C1MZM1"/>
<evidence type="ECO:0000313" key="8">
    <source>
        <dbReference type="EMBL" id="EEH54627.1"/>
    </source>
</evidence>
<feature type="compositionally biased region" description="Low complexity" evidence="6">
    <location>
        <begin position="358"/>
        <end position="370"/>
    </location>
</feature>
<evidence type="ECO:0000256" key="4">
    <source>
        <dbReference type="ARBA" id="ARBA00022640"/>
    </source>
</evidence>
<protein>
    <submittedName>
        <fullName evidence="8">Predicted protein</fullName>
    </submittedName>
</protein>
<keyword evidence="4" id="KW-0934">Plastid</keyword>
<keyword evidence="9" id="KW-1185">Reference proteome</keyword>
<dbReference type="eggNOG" id="ENOG502S3TG">
    <property type="taxonomic scope" value="Eukaryota"/>
</dbReference>
<name>C1MZM1_MICPC</name>
<dbReference type="KEGG" id="mpp:MICPUCDRAFT_48109"/>
<reference evidence="8 9" key="1">
    <citation type="journal article" date="2009" name="Science">
        <title>Green evolution and dynamic adaptations revealed by genomes of the marine picoeukaryotes Micromonas.</title>
        <authorList>
            <person name="Worden A.Z."/>
            <person name="Lee J.H."/>
            <person name="Mock T."/>
            <person name="Rouze P."/>
            <person name="Simmons M.P."/>
            <person name="Aerts A.L."/>
            <person name="Allen A.E."/>
            <person name="Cuvelier M.L."/>
            <person name="Derelle E."/>
            <person name="Everett M.V."/>
            <person name="Foulon E."/>
            <person name="Grimwood J."/>
            <person name="Gundlach H."/>
            <person name="Henrissat B."/>
            <person name="Napoli C."/>
            <person name="McDonald S.M."/>
            <person name="Parker M.S."/>
            <person name="Rombauts S."/>
            <person name="Salamov A."/>
            <person name="Von Dassow P."/>
            <person name="Badger J.H."/>
            <person name="Coutinho P.M."/>
            <person name="Demir E."/>
            <person name="Dubchak I."/>
            <person name="Gentemann C."/>
            <person name="Eikrem W."/>
            <person name="Gready J.E."/>
            <person name="John U."/>
            <person name="Lanier W."/>
            <person name="Lindquist E.A."/>
            <person name="Lucas S."/>
            <person name="Mayer K.F."/>
            <person name="Moreau H."/>
            <person name="Not F."/>
            <person name="Otillar R."/>
            <person name="Panaud O."/>
            <person name="Pangilinan J."/>
            <person name="Paulsen I."/>
            <person name="Piegu B."/>
            <person name="Poliakov A."/>
            <person name="Robbens S."/>
            <person name="Schmutz J."/>
            <person name="Toulza E."/>
            <person name="Wyss T."/>
            <person name="Zelensky A."/>
            <person name="Zhou K."/>
            <person name="Armbrust E.V."/>
            <person name="Bhattacharya D."/>
            <person name="Goodenough U.W."/>
            <person name="Van de Peer Y."/>
            <person name="Grigoriev I.V."/>
        </authorList>
    </citation>
    <scope>NUCLEOTIDE SEQUENCE [LARGE SCALE GENOMIC DNA]</scope>
    <source>
        <strain evidence="8 9">CCMP1545</strain>
    </source>
</reference>
<evidence type="ECO:0000259" key="7">
    <source>
        <dbReference type="Pfam" id="PF12638"/>
    </source>
</evidence>
<dbReference type="PANTHER" id="PTHR31750:SF4">
    <property type="entry name" value="LP06106P"/>
    <property type="match status" value="1"/>
</dbReference>
<evidence type="ECO:0000256" key="6">
    <source>
        <dbReference type="SAM" id="MobiDB-lite"/>
    </source>
</evidence>
<feature type="domain" description="Staygreen protein" evidence="7">
    <location>
        <begin position="82"/>
        <end position="251"/>
    </location>
</feature>
<evidence type="ECO:0000256" key="1">
    <source>
        <dbReference type="ARBA" id="ARBA00004229"/>
    </source>
</evidence>
<feature type="compositionally biased region" description="Low complexity" evidence="6">
    <location>
        <begin position="23"/>
        <end position="34"/>
    </location>
</feature>
<dbReference type="RefSeq" id="XP_003060977.1">
    <property type="nucleotide sequence ID" value="XM_003060931.1"/>
</dbReference>
<dbReference type="GO" id="GO:0009507">
    <property type="term" value="C:chloroplast"/>
    <property type="evidence" value="ECO:0007669"/>
    <property type="project" value="UniProtKB-SubCell"/>
</dbReference>
<dbReference type="PANTHER" id="PTHR31750">
    <property type="entry name" value="PROTEIN STAY-GREEN 1, CHLOROPLASTIC-RELATED"/>
    <property type="match status" value="1"/>
</dbReference>